<dbReference type="AlphaFoldDB" id="A0A0F9C8H9"/>
<accession>A0A0F9C8H9</accession>
<reference evidence="1" key="1">
    <citation type="journal article" date="2015" name="Nature">
        <title>Complex archaea that bridge the gap between prokaryotes and eukaryotes.</title>
        <authorList>
            <person name="Spang A."/>
            <person name="Saw J.H."/>
            <person name="Jorgensen S.L."/>
            <person name="Zaremba-Niedzwiedzka K."/>
            <person name="Martijn J."/>
            <person name="Lind A.E."/>
            <person name="van Eijk R."/>
            <person name="Schleper C."/>
            <person name="Guy L."/>
            <person name="Ettema T.J."/>
        </authorList>
    </citation>
    <scope>NUCLEOTIDE SEQUENCE</scope>
</reference>
<organism evidence="1">
    <name type="scientific">marine sediment metagenome</name>
    <dbReference type="NCBI Taxonomy" id="412755"/>
    <lineage>
        <taxon>unclassified sequences</taxon>
        <taxon>metagenomes</taxon>
        <taxon>ecological metagenomes</taxon>
    </lineage>
</organism>
<gene>
    <name evidence="1" type="ORF">LCGC14_2697860</name>
</gene>
<protein>
    <submittedName>
        <fullName evidence="1">Uncharacterized protein</fullName>
    </submittedName>
</protein>
<proteinExistence type="predicted"/>
<evidence type="ECO:0000313" key="1">
    <source>
        <dbReference type="EMBL" id="KKK92941.1"/>
    </source>
</evidence>
<dbReference type="EMBL" id="LAZR01047988">
    <property type="protein sequence ID" value="KKK92941.1"/>
    <property type="molecule type" value="Genomic_DNA"/>
</dbReference>
<sequence length="57" mass="6825">MRTEKQIKKVIEIMNTLDILLNKEKIWSSKDISNFLKWTLQKENGKDKDTVFATKRK</sequence>
<name>A0A0F9C8H9_9ZZZZ</name>
<comment type="caution">
    <text evidence="1">The sequence shown here is derived from an EMBL/GenBank/DDBJ whole genome shotgun (WGS) entry which is preliminary data.</text>
</comment>